<dbReference type="PROSITE" id="PS50943">
    <property type="entry name" value="HTH_CROC1"/>
    <property type="match status" value="1"/>
</dbReference>
<protein>
    <recommendedName>
        <fullName evidence="2">HTH cro/C1-type domain-containing protein</fullName>
    </recommendedName>
</protein>
<dbReference type="SUPFAM" id="SSF47413">
    <property type="entry name" value="lambda repressor-like DNA-binding domains"/>
    <property type="match status" value="1"/>
</dbReference>
<evidence type="ECO:0000313" key="4">
    <source>
        <dbReference type="Proteomes" id="UP000277811"/>
    </source>
</evidence>
<evidence type="ECO:0000259" key="2">
    <source>
        <dbReference type="PROSITE" id="PS50943"/>
    </source>
</evidence>
<dbReference type="GO" id="GO:0003677">
    <property type="term" value="F:DNA binding"/>
    <property type="evidence" value="ECO:0007669"/>
    <property type="project" value="UniProtKB-KW"/>
</dbReference>
<accession>A0A498R6V2</accession>
<dbReference type="Proteomes" id="UP000277811">
    <property type="component" value="Unassembled WGS sequence"/>
</dbReference>
<dbReference type="CDD" id="cd00093">
    <property type="entry name" value="HTH_XRE"/>
    <property type="match status" value="1"/>
</dbReference>
<dbReference type="GO" id="GO:0003700">
    <property type="term" value="F:DNA-binding transcription factor activity"/>
    <property type="evidence" value="ECO:0007669"/>
    <property type="project" value="TreeGrafter"/>
</dbReference>
<keyword evidence="1" id="KW-0238">DNA-binding</keyword>
<keyword evidence="4" id="KW-1185">Reference proteome</keyword>
<dbReference type="SMART" id="SM00530">
    <property type="entry name" value="HTH_XRE"/>
    <property type="match status" value="1"/>
</dbReference>
<evidence type="ECO:0000256" key="1">
    <source>
        <dbReference type="ARBA" id="ARBA00023125"/>
    </source>
</evidence>
<evidence type="ECO:0000313" key="3">
    <source>
        <dbReference type="EMBL" id="VBB08456.1"/>
    </source>
</evidence>
<organism evidence="3 4">
    <name type="scientific">Lucifera butyrica</name>
    <dbReference type="NCBI Taxonomy" id="1351585"/>
    <lineage>
        <taxon>Bacteria</taxon>
        <taxon>Bacillati</taxon>
        <taxon>Bacillota</taxon>
        <taxon>Negativicutes</taxon>
        <taxon>Veillonellales</taxon>
        <taxon>Veillonellaceae</taxon>
        <taxon>Lucifera</taxon>
    </lineage>
</organism>
<dbReference type="RefSeq" id="WP_165866063.1">
    <property type="nucleotide sequence ID" value="NZ_UPPP01000091.1"/>
</dbReference>
<dbReference type="InterPro" id="IPR050807">
    <property type="entry name" value="TransReg_Diox_bact_type"/>
</dbReference>
<dbReference type="PANTHER" id="PTHR46797:SF24">
    <property type="entry name" value="DNA-BINDING PHAGE PROTEIN"/>
    <property type="match status" value="1"/>
</dbReference>
<sequence length="68" mass="7438">MEILAQRLLALREAKNWSQAELAKKASIPQGTISKIEQKKLMPRADTLLKIAVALNSTTSYLLGETAA</sequence>
<dbReference type="InterPro" id="IPR001387">
    <property type="entry name" value="Cro/C1-type_HTH"/>
</dbReference>
<dbReference type="Gene3D" id="1.10.260.40">
    <property type="entry name" value="lambda repressor-like DNA-binding domains"/>
    <property type="match status" value="1"/>
</dbReference>
<proteinExistence type="predicted"/>
<dbReference type="InterPro" id="IPR010982">
    <property type="entry name" value="Lambda_DNA-bd_dom_sf"/>
</dbReference>
<dbReference type="PANTHER" id="PTHR46797">
    <property type="entry name" value="HTH-TYPE TRANSCRIPTIONAL REGULATOR"/>
    <property type="match status" value="1"/>
</dbReference>
<feature type="domain" description="HTH cro/C1-type" evidence="2">
    <location>
        <begin position="8"/>
        <end position="62"/>
    </location>
</feature>
<reference evidence="3 4" key="1">
    <citation type="submission" date="2018-06" db="EMBL/GenBank/DDBJ databases">
        <authorList>
            <person name="Strepis N."/>
        </authorList>
    </citation>
    <scope>NUCLEOTIDE SEQUENCE [LARGE SCALE GENOMIC DNA]</scope>
    <source>
        <strain evidence="3">LUCI</strain>
    </source>
</reference>
<dbReference type="AlphaFoldDB" id="A0A498R6V2"/>
<name>A0A498R6V2_9FIRM</name>
<dbReference type="GO" id="GO:0005829">
    <property type="term" value="C:cytosol"/>
    <property type="evidence" value="ECO:0007669"/>
    <property type="project" value="TreeGrafter"/>
</dbReference>
<dbReference type="Pfam" id="PF01381">
    <property type="entry name" value="HTH_3"/>
    <property type="match status" value="1"/>
</dbReference>
<gene>
    <name evidence="3" type="ORF">LUCI_3728</name>
</gene>
<dbReference type="EMBL" id="UPPP01000091">
    <property type="protein sequence ID" value="VBB08456.1"/>
    <property type="molecule type" value="Genomic_DNA"/>
</dbReference>